<accession>A0A183FF05</accession>
<evidence type="ECO:0000313" key="3">
    <source>
        <dbReference type="WBParaSite" id="HPBE_0000502601-mRNA-1"/>
    </source>
</evidence>
<gene>
    <name evidence="1" type="ORF">HPBE_LOCUS5027</name>
</gene>
<dbReference type="WBParaSite" id="HPBE_0000502601-mRNA-1">
    <property type="protein sequence ID" value="HPBE_0000502601-mRNA-1"/>
    <property type="gene ID" value="HPBE_0000502601"/>
</dbReference>
<sequence>MLVLHTWVPFESTLFDASAMPTHAGKTPPSLEEFDPLNPGELQLGASGKILPRLPGAKVGKLVMDQYGLYDPHLRKRVEVYSKALLEGKNSEDGFIYPALTRMVKQFVSRGYSSEPTTSLRSPVESFFRPTLN</sequence>
<keyword evidence="2" id="KW-1185">Reference proteome</keyword>
<dbReference type="EMBL" id="UZAH01025400">
    <property type="protein sequence ID" value="VDO63165.1"/>
    <property type="molecule type" value="Genomic_DNA"/>
</dbReference>
<proteinExistence type="predicted"/>
<protein>
    <submittedName>
        <fullName evidence="3">PSCyt2 domain-containing protein</fullName>
    </submittedName>
</protein>
<accession>A0A3P8AR41</accession>
<evidence type="ECO:0000313" key="1">
    <source>
        <dbReference type="EMBL" id="VDO63165.1"/>
    </source>
</evidence>
<organism evidence="2 3">
    <name type="scientific">Heligmosomoides polygyrus</name>
    <name type="common">Parasitic roundworm</name>
    <dbReference type="NCBI Taxonomy" id="6339"/>
    <lineage>
        <taxon>Eukaryota</taxon>
        <taxon>Metazoa</taxon>
        <taxon>Ecdysozoa</taxon>
        <taxon>Nematoda</taxon>
        <taxon>Chromadorea</taxon>
        <taxon>Rhabditida</taxon>
        <taxon>Rhabditina</taxon>
        <taxon>Rhabditomorpha</taxon>
        <taxon>Strongyloidea</taxon>
        <taxon>Heligmosomidae</taxon>
        <taxon>Heligmosomoides</taxon>
    </lineage>
</organism>
<dbReference type="OrthoDB" id="5778031at2759"/>
<reference evidence="3" key="2">
    <citation type="submission" date="2019-09" db="UniProtKB">
        <authorList>
            <consortium name="WormBaseParasite"/>
        </authorList>
    </citation>
    <scope>IDENTIFICATION</scope>
</reference>
<name>A0A183FF05_HELPZ</name>
<evidence type="ECO:0000313" key="2">
    <source>
        <dbReference type="Proteomes" id="UP000050761"/>
    </source>
</evidence>
<dbReference type="Proteomes" id="UP000050761">
    <property type="component" value="Unassembled WGS sequence"/>
</dbReference>
<reference evidence="1 2" key="1">
    <citation type="submission" date="2018-11" db="EMBL/GenBank/DDBJ databases">
        <authorList>
            <consortium name="Pathogen Informatics"/>
        </authorList>
    </citation>
    <scope>NUCLEOTIDE SEQUENCE [LARGE SCALE GENOMIC DNA]</scope>
</reference>
<dbReference type="AlphaFoldDB" id="A0A183FF05"/>